<reference evidence="6 7" key="1">
    <citation type="submission" date="2018-10" db="EMBL/GenBank/DDBJ databases">
        <title>Isolation from cow dung.</title>
        <authorList>
            <person name="Ling L."/>
        </authorList>
    </citation>
    <scope>NUCLEOTIDE SEQUENCE [LARGE SCALE GENOMIC DNA]</scope>
    <source>
        <strain evidence="6 7">NEAU-LL90</strain>
    </source>
</reference>
<sequence>MAQGRGDSVDEVDVMLLDALHANPRASFERLGPALGISAVTAARRWQRLSDSGRAWVSSVPGPQLALVGAVYQVRAQPGRVTEVAHALSAVPQVVSVYATDGAFDLHTLVFAGDMPALTTLLLDALPRIPGIASARSLVGSVWYSAVQWQLGAMDADQKRSVSGRAGRKQIRSERNRVFDQADRMLFVALQRDGRARYRDLARTVGTSETLVRRRVETLVDRGMLSFRTDFARSEGGWPVEYVLWLSVPLDRLDDLGAEIGSWPQTRICLSTTGTANLMVMGQVHRIRDVAGILERLPPEVVVADQRLVLRAFKSWGRLLNADGHALDHVPVDPWAPAGPDQAGLSWAPSSCWGPRGP</sequence>
<feature type="domain" description="HTH asnC-type" evidence="5">
    <location>
        <begin position="180"/>
        <end position="219"/>
    </location>
</feature>
<evidence type="ECO:0000313" key="6">
    <source>
        <dbReference type="EMBL" id="RMI28943.1"/>
    </source>
</evidence>
<dbReference type="InterPro" id="IPR011008">
    <property type="entry name" value="Dimeric_a/b-barrel"/>
</dbReference>
<evidence type="ECO:0000256" key="1">
    <source>
        <dbReference type="ARBA" id="ARBA00023015"/>
    </source>
</evidence>
<dbReference type="InterPro" id="IPR036390">
    <property type="entry name" value="WH_DNA-bd_sf"/>
</dbReference>
<dbReference type="PANTHER" id="PTHR30154">
    <property type="entry name" value="LEUCINE-RESPONSIVE REGULATORY PROTEIN"/>
    <property type="match status" value="1"/>
</dbReference>
<organism evidence="6 7">
    <name type="scientific">Nocardia stercoris</name>
    <dbReference type="NCBI Taxonomy" id="2483361"/>
    <lineage>
        <taxon>Bacteria</taxon>
        <taxon>Bacillati</taxon>
        <taxon>Actinomycetota</taxon>
        <taxon>Actinomycetes</taxon>
        <taxon>Mycobacteriales</taxon>
        <taxon>Nocardiaceae</taxon>
        <taxon>Nocardia</taxon>
    </lineage>
</organism>
<dbReference type="SUPFAM" id="SSF46785">
    <property type="entry name" value="Winged helix' DNA-binding domain"/>
    <property type="match status" value="2"/>
</dbReference>
<dbReference type="Gene3D" id="1.10.10.10">
    <property type="entry name" value="Winged helix-like DNA-binding domain superfamily/Winged helix DNA-binding domain"/>
    <property type="match status" value="2"/>
</dbReference>
<dbReference type="GO" id="GO:0043200">
    <property type="term" value="P:response to amino acid"/>
    <property type="evidence" value="ECO:0007669"/>
    <property type="project" value="TreeGrafter"/>
</dbReference>
<dbReference type="GO" id="GO:0043565">
    <property type="term" value="F:sequence-specific DNA binding"/>
    <property type="evidence" value="ECO:0007669"/>
    <property type="project" value="InterPro"/>
</dbReference>
<dbReference type="SMART" id="SM00344">
    <property type="entry name" value="HTH_ASNC"/>
    <property type="match status" value="2"/>
</dbReference>
<dbReference type="SUPFAM" id="SSF54909">
    <property type="entry name" value="Dimeric alpha+beta barrel"/>
    <property type="match status" value="1"/>
</dbReference>
<keyword evidence="3" id="KW-0804">Transcription</keyword>
<dbReference type="PANTHER" id="PTHR30154:SF34">
    <property type="entry name" value="TRANSCRIPTIONAL REGULATOR AZLB"/>
    <property type="match status" value="1"/>
</dbReference>
<accession>A0A3M2KXJ1</accession>
<dbReference type="InterPro" id="IPR036388">
    <property type="entry name" value="WH-like_DNA-bd_sf"/>
</dbReference>
<evidence type="ECO:0000256" key="2">
    <source>
        <dbReference type="ARBA" id="ARBA00023125"/>
    </source>
</evidence>
<dbReference type="InterPro" id="IPR000485">
    <property type="entry name" value="AsnC-type_HTH_dom"/>
</dbReference>
<dbReference type="InterPro" id="IPR019887">
    <property type="entry name" value="Tscrpt_reg_AsnC/Lrp_C"/>
</dbReference>
<dbReference type="Pfam" id="PF01037">
    <property type="entry name" value="AsnC_trans_reg"/>
    <property type="match status" value="1"/>
</dbReference>
<comment type="caution">
    <text evidence="6">The sequence shown here is derived from an EMBL/GenBank/DDBJ whole genome shotgun (WGS) entry which is preliminary data.</text>
</comment>
<proteinExistence type="predicted"/>
<dbReference type="Pfam" id="PF13404">
    <property type="entry name" value="HTH_AsnC-type"/>
    <property type="match status" value="2"/>
</dbReference>
<gene>
    <name evidence="6" type="ORF">EBN03_27785</name>
</gene>
<dbReference type="OrthoDB" id="4050641at2"/>
<feature type="domain" description="Transcription regulator AsnC/Lrp ligand binding" evidence="4">
    <location>
        <begin position="73"/>
        <end position="139"/>
    </location>
</feature>
<evidence type="ECO:0000259" key="5">
    <source>
        <dbReference type="Pfam" id="PF13404"/>
    </source>
</evidence>
<name>A0A3M2KXJ1_9NOCA</name>
<evidence type="ECO:0000313" key="7">
    <source>
        <dbReference type="Proteomes" id="UP000279275"/>
    </source>
</evidence>
<dbReference type="AlphaFoldDB" id="A0A3M2KXJ1"/>
<keyword evidence="7" id="KW-1185">Reference proteome</keyword>
<keyword evidence="1" id="KW-0805">Transcription regulation</keyword>
<dbReference type="GO" id="GO:0005829">
    <property type="term" value="C:cytosol"/>
    <property type="evidence" value="ECO:0007669"/>
    <property type="project" value="TreeGrafter"/>
</dbReference>
<dbReference type="PRINTS" id="PR00033">
    <property type="entry name" value="HTHASNC"/>
</dbReference>
<dbReference type="InterPro" id="IPR019888">
    <property type="entry name" value="Tscrpt_reg_AsnC-like"/>
</dbReference>
<protein>
    <submittedName>
        <fullName evidence="6">Lrp/AsnC family transcriptional regulator</fullName>
    </submittedName>
</protein>
<evidence type="ECO:0000256" key="3">
    <source>
        <dbReference type="ARBA" id="ARBA00023163"/>
    </source>
</evidence>
<dbReference type="EMBL" id="RFFH01000017">
    <property type="protein sequence ID" value="RMI28943.1"/>
    <property type="molecule type" value="Genomic_DNA"/>
</dbReference>
<dbReference type="Proteomes" id="UP000279275">
    <property type="component" value="Unassembled WGS sequence"/>
</dbReference>
<dbReference type="Gene3D" id="3.30.70.920">
    <property type="match status" value="1"/>
</dbReference>
<feature type="domain" description="HTH asnC-type" evidence="5">
    <location>
        <begin position="10"/>
        <end position="49"/>
    </location>
</feature>
<keyword evidence="2" id="KW-0238">DNA-binding</keyword>
<evidence type="ECO:0000259" key="4">
    <source>
        <dbReference type="Pfam" id="PF01037"/>
    </source>
</evidence>
<dbReference type="RefSeq" id="WP_122191107.1">
    <property type="nucleotide sequence ID" value="NZ_RFFH01000017.1"/>
</dbReference>